<name>A0A226DIQ6_FOLCA</name>
<reference evidence="2 3" key="1">
    <citation type="submission" date="2015-12" db="EMBL/GenBank/DDBJ databases">
        <title>The genome of Folsomia candida.</title>
        <authorList>
            <person name="Faddeeva A."/>
            <person name="Derks M.F."/>
            <person name="Anvar Y."/>
            <person name="Smit S."/>
            <person name="Van Straalen N."/>
            <person name="Roelofs D."/>
        </authorList>
    </citation>
    <scope>NUCLEOTIDE SEQUENCE [LARGE SCALE GENOMIC DNA]</scope>
    <source>
        <strain evidence="2 3">VU population</strain>
        <tissue evidence="2">Whole body</tissue>
    </source>
</reference>
<gene>
    <name evidence="2" type="ORF">Fcan01_20259</name>
</gene>
<dbReference type="AlphaFoldDB" id="A0A226DIQ6"/>
<protein>
    <submittedName>
        <fullName evidence="2">Kelch-like protein 21</fullName>
    </submittedName>
</protein>
<dbReference type="InterPro" id="IPR000210">
    <property type="entry name" value="BTB/POZ_dom"/>
</dbReference>
<keyword evidence="3" id="KW-1185">Reference proteome</keyword>
<evidence type="ECO:0000259" key="1">
    <source>
        <dbReference type="Pfam" id="PF00651"/>
    </source>
</evidence>
<comment type="caution">
    <text evidence="2">The sequence shown here is derived from an EMBL/GenBank/DDBJ whole genome shotgun (WGS) entry which is preliminary data.</text>
</comment>
<evidence type="ECO:0000313" key="2">
    <source>
        <dbReference type="EMBL" id="OXA45422.1"/>
    </source>
</evidence>
<accession>A0A226DIQ6</accession>
<organism evidence="2 3">
    <name type="scientific">Folsomia candida</name>
    <name type="common">Springtail</name>
    <dbReference type="NCBI Taxonomy" id="158441"/>
    <lineage>
        <taxon>Eukaryota</taxon>
        <taxon>Metazoa</taxon>
        <taxon>Ecdysozoa</taxon>
        <taxon>Arthropoda</taxon>
        <taxon>Hexapoda</taxon>
        <taxon>Collembola</taxon>
        <taxon>Entomobryomorpha</taxon>
        <taxon>Isotomoidea</taxon>
        <taxon>Isotomidae</taxon>
        <taxon>Proisotominae</taxon>
        <taxon>Folsomia</taxon>
    </lineage>
</organism>
<dbReference type="PANTHER" id="PTHR24413">
    <property type="entry name" value="SPECKLE-TYPE POZ PROTEIN"/>
    <property type="match status" value="1"/>
</dbReference>
<evidence type="ECO:0000313" key="3">
    <source>
        <dbReference type="Proteomes" id="UP000198287"/>
    </source>
</evidence>
<sequence>MDTPPVMTASLSTLVTIYRTGPKIYVNFVLPKSSKRDTVFRLKPMEFHFMRKGKVLSVLTHSFPHTDRLDFTGFASTINISEHYVPTVDKIRLRFFVDVQKEFEVADVDRTSHSDSLHSAEAKHPLTNLKTSLGKFKMFASETQENIEKRVVVKDVGKGVMELMLGYMYCGEVTVLPDLQSLVGLYKAAHKYCMDPLRIWCAYQLAENYLKCDHVLELWSLAKTYEETGLMEETKRFMKA</sequence>
<dbReference type="SUPFAM" id="SSF54695">
    <property type="entry name" value="POZ domain"/>
    <property type="match status" value="1"/>
</dbReference>
<dbReference type="Pfam" id="PF00651">
    <property type="entry name" value="BTB"/>
    <property type="match status" value="1"/>
</dbReference>
<dbReference type="InterPro" id="IPR011333">
    <property type="entry name" value="SKP1/BTB/POZ_sf"/>
</dbReference>
<proteinExistence type="predicted"/>
<dbReference type="Gene3D" id="3.30.710.10">
    <property type="entry name" value="Potassium Channel Kv1.1, Chain A"/>
    <property type="match status" value="1"/>
</dbReference>
<feature type="domain" description="BTB" evidence="1">
    <location>
        <begin position="137"/>
        <end position="207"/>
    </location>
</feature>
<dbReference type="Proteomes" id="UP000198287">
    <property type="component" value="Unassembled WGS sequence"/>
</dbReference>
<dbReference type="EMBL" id="LNIX01000018">
    <property type="protein sequence ID" value="OXA45422.1"/>
    <property type="molecule type" value="Genomic_DNA"/>
</dbReference>